<evidence type="ECO:0000256" key="3">
    <source>
        <dbReference type="ARBA" id="ARBA00029447"/>
    </source>
</evidence>
<evidence type="ECO:0000259" key="8">
    <source>
        <dbReference type="PROSITE" id="PS50885"/>
    </source>
</evidence>
<name>A0A378P584_9GAMM</name>
<keyword evidence="5" id="KW-0175">Coiled coil</keyword>
<feature type="domain" description="HAMP" evidence="8">
    <location>
        <begin position="232"/>
        <end position="284"/>
    </location>
</feature>
<dbReference type="PANTHER" id="PTHR32089:SF112">
    <property type="entry name" value="LYSOZYME-LIKE PROTEIN-RELATED"/>
    <property type="match status" value="1"/>
</dbReference>
<reference evidence="9 10" key="1">
    <citation type="submission" date="2018-06" db="EMBL/GenBank/DDBJ databases">
        <authorList>
            <consortium name="Pathogen Informatics"/>
            <person name="Doyle S."/>
        </authorList>
    </citation>
    <scope>NUCLEOTIDE SEQUENCE [LARGE SCALE GENOMIC DNA]</scope>
    <source>
        <strain evidence="9 10">NCTC11532</strain>
    </source>
</reference>
<evidence type="ECO:0000256" key="1">
    <source>
        <dbReference type="ARBA" id="ARBA00004370"/>
    </source>
</evidence>
<dbReference type="STRING" id="1122170.GCA_000701265_00109"/>
<evidence type="ECO:0000313" key="10">
    <source>
        <dbReference type="Proteomes" id="UP000255297"/>
    </source>
</evidence>
<evidence type="ECO:0000256" key="4">
    <source>
        <dbReference type="PROSITE-ProRule" id="PRU00284"/>
    </source>
</evidence>
<dbReference type="Proteomes" id="UP000255297">
    <property type="component" value="Unassembled WGS sequence"/>
</dbReference>
<keyword evidence="6" id="KW-1133">Transmembrane helix</keyword>
<evidence type="ECO:0000256" key="5">
    <source>
        <dbReference type="SAM" id="Coils"/>
    </source>
</evidence>
<dbReference type="Gene3D" id="1.10.287.950">
    <property type="entry name" value="Methyl-accepting chemotaxis protein"/>
    <property type="match status" value="1"/>
</dbReference>
<dbReference type="CDD" id="cd11386">
    <property type="entry name" value="MCP_signal"/>
    <property type="match status" value="1"/>
</dbReference>
<dbReference type="PROSITE" id="PS50885">
    <property type="entry name" value="HAMP"/>
    <property type="match status" value="2"/>
</dbReference>
<dbReference type="PANTHER" id="PTHR32089">
    <property type="entry name" value="METHYL-ACCEPTING CHEMOTAXIS PROTEIN MCPB"/>
    <property type="match status" value="1"/>
</dbReference>
<dbReference type="PRINTS" id="PR00260">
    <property type="entry name" value="CHEMTRNSDUCR"/>
</dbReference>
<dbReference type="InterPro" id="IPR004089">
    <property type="entry name" value="MCPsignal_dom"/>
</dbReference>
<comment type="subcellular location">
    <subcellularLocation>
        <location evidence="1">Membrane</location>
    </subcellularLocation>
</comment>
<dbReference type="Pfam" id="PF00672">
    <property type="entry name" value="HAMP"/>
    <property type="match status" value="1"/>
</dbReference>
<dbReference type="GO" id="GO:0004888">
    <property type="term" value="F:transmembrane signaling receptor activity"/>
    <property type="evidence" value="ECO:0007669"/>
    <property type="project" value="InterPro"/>
</dbReference>
<dbReference type="SMART" id="SM00283">
    <property type="entry name" value="MA"/>
    <property type="match status" value="1"/>
</dbReference>
<dbReference type="PROSITE" id="PS50111">
    <property type="entry name" value="CHEMOTAXIS_TRANSDUC_2"/>
    <property type="match status" value="1"/>
</dbReference>
<keyword evidence="6" id="KW-0472">Membrane</keyword>
<dbReference type="EMBL" id="UGPB01000002">
    <property type="protein sequence ID" value="STY78975.1"/>
    <property type="molecule type" value="Genomic_DNA"/>
</dbReference>
<dbReference type="Pfam" id="PF00015">
    <property type="entry name" value="MCPsignal"/>
    <property type="match status" value="1"/>
</dbReference>
<dbReference type="CDD" id="cd06225">
    <property type="entry name" value="HAMP"/>
    <property type="match status" value="1"/>
</dbReference>
<feature type="domain" description="Methyl-accepting transducer" evidence="7">
    <location>
        <begin position="355"/>
        <end position="591"/>
    </location>
</feature>
<dbReference type="AlphaFoldDB" id="A0A378P584"/>
<keyword evidence="2 4" id="KW-0807">Transducer</keyword>
<dbReference type="InterPro" id="IPR003660">
    <property type="entry name" value="HAMP_dom"/>
</dbReference>
<accession>A0A378P584</accession>
<dbReference type="GO" id="GO:0016020">
    <property type="term" value="C:membrane"/>
    <property type="evidence" value="ECO:0007669"/>
    <property type="project" value="UniProtKB-SubCell"/>
</dbReference>
<feature type="coiled-coil region" evidence="5">
    <location>
        <begin position="272"/>
        <end position="299"/>
    </location>
</feature>
<sequence length="627" mass="69858">MCTKEEGFMKANTNQQGFGITIRTRLFLGFMTLSLPLLLLIMLLLPKINCIVNLSYKIQNENLPPILDSQIYQAQDILEHWAMTGDPKDKIYFANIWHEINSVRGQWDRVMRVLENQKIRHEWDKLQELYGSLYRAQALIINAPRDPNNLDNVENSRNKTRTFQKSMIDIIDGPYLEATGKREGGLFSDLSSEIESHVNKIDNSLISLKIAALWLFILAIILTLIVPYMTQRAISIPVDYARNIAERIASGARDVVIEIKTADKFGKLLLSLKAMQEAIKKNEEILRNKEEESRELFDKLVSSSKKFRLHSSKVAAGDLRARLEIDQEDILQDLGKDLNSMTDGLASITKKITKVSNDIVTMVGTVLTSANEQAEGITAQASAINEISASLEEIDKSSKHTMAKAQALREVAKNTYEQGKLGTESVEQSIQGIKASEEKMKLIAQTILDLSNHTQQIGDITSVVNTLSQQSKMLALNASIEASKAGEAGKGFAAVATEVRNLAEQSEQSTVQVQKILEDIRRTTEKAVVVTKEGAKTLDSGTKLIEKAGEVIQTLSKMINEASISSQHIEIAIRQEATGIEQIVESMNEINRTTSTFSNGIKEMMAFIHNLDGIAKHLKEDVSIYKV</sequence>
<keyword evidence="10" id="KW-1185">Reference proteome</keyword>
<organism evidence="9 10">
    <name type="scientific">Legionella wadsworthii</name>
    <dbReference type="NCBI Taxonomy" id="28088"/>
    <lineage>
        <taxon>Bacteria</taxon>
        <taxon>Pseudomonadati</taxon>
        <taxon>Pseudomonadota</taxon>
        <taxon>Gammaproteobacteria</taxon>
        <taxon>Legionellales</taxon>
        <taxon>Legionellaceae</taxon>
        <taxon>Legionella</taxon>
    </lineage>
</organism>
<comment type="similarity">
    <text evidence="3">Belongs to the methyl-accepting chemotaxis (MCP) protein family.</text>
</comment>
<dbReference type="InterPro" id="IPR004090">
    <property type="entry name" value="Chemotax_Me-accpt_rcpt"/>
</dbReference>
<feature type="transmembrane region" description="Helical" evidence="6">
    <location>
        <begin position="26"/>
        <end position="45"/>
    </location>
</feature>
<feature type="transmembrane region" description="Helical" evidence="6">
    <location>
        <begin position="210"/>
        <end position="229"/>
    </location>
</feature>
<proteinExistence type="inferred from homology"/>
<feature type="domain" description="HAMP" evidence="8">
    <location>
        <begin position="313"/>
        <end position="350"/>
    </location>
</feature>
<evidence type="ECO:0000256" key="6">
    <source>
        <dbReference type="SAM" id="Phobius"/>
    </source>
</evidence>
<dbReference type="Gene3D" id="6.10.340.10">
    <property type="match status" value="1"/>
</dbReference>
<gene>
    <name evidence="9" type="primary">frzCD_3</name>
    <name evidence="9" type="ORF">NCTC11532_03235</name>
</gene>
<keyword evidence="6" id="KW-0812">Transmembrane</keyword>
<evidence type="ECO:0000256" key="2">
    <source>
        <dbReference type="ARBA" id="ARBA00023224"/>
    </source>
</evidence>
<dbReference type="GO" id="GO:0006935">
    <property type="term" value="P:chemotaxis"/>
    <property type="evidence" value="ECO:0007669"/>
    <property type="project" value="InterPro"/>
</dbReference>
<protein>
    <submittedName>
        <fullName evidence="9">Methyl-accepting chemotaxis sensory transducer</fullName>
    </submittedName>
</protein>
<evidence type="ECO:0000313" key="9">
    <source>
        <dbReference type="EMBL" id="STY78975.1"/>
    </source>
</evidence>
<dbReference type="GO" id="GO:0007165">
    <property type="term" value="P:signal transduction"/>
    <property type="evidence" value="ECO:0007669"/>
    <property type="project" value="UniProtKB-KW"/>
</dbReference>
<evidence type="ECO:0000259" key="7">
    <source>
        <dbReference type="PROSITE" id="PS50111"/>
    </source>
</evidence>
<dbReference type="SMART" id="SM00304">
    <property type="entry name" value="HAMP"/>
    <property type="match status" value="2"/>
</dbReference>
<dbReference type="SUPFAM" id="SSF58104">
    <property type="entry name" value="Methyl-accepting chemotaxis protein (MCP) signaling domain"/>
    <property type="match status" value="1"/>
</dbReference>